<protein>
    <submittedName>
        <fullName evidence="1">Uncharacterized protein</fullName>
    </submittedName>
</protein>
<comment type="caution">
    <text evidence="1">The sequence shown here is derived from an EMBL/GenBank/DDBJ whole genome shotgun (WGS) entry which is preliminary data.</text>
</comment>
<name>A0A8E0V5T6_9EURO</name>
<dbReference type="AlphaFoldDB" id="A0A8E0V5T6"/>
<dbReference type="RefSeq" id="XP_043150985.1">
    <property type="nucleotide sequence ID" value="XM_043295050.1"/>
</dbReference>
<dbReference type="GeneID" id="66997684"/>
<gene>
    <name evidence="1" type="ORF">Aud_010207</name>
</gene>
<evidence type="ECO:0000313" key="2">
    <source>
        <dbReference type="Proteomes" id="UP000036893"/>
    </source>
</evidence>
<reference evidence="1" key="2">
    <citation type="submission" date="2021-01" db="EMBL/GenBank/DDBJ databases">
        <title>Pan-genome distribution and transcriptional activeness of fungal secondary metabolism genes in Aspergillus section Fumigati.</title>
        <authorList>
            <person name="Takahashi H."/>
            <person name="Umemura M."/>
            <person name="Ninomiya A."/>
            <person name="Kusuya Y."/>
            <person name="Urayama S."/>
            <person name="Shimizu M."/>
            <person name="Watanabe A."/>
            <person name="Kamei K."/>
            <person name="Yaguchi T."/>
            <person name="Hagiwara D."/>
        </authorList>
    </citation>
    <scope>NUCLEOTIDE SEQUENCE</scope>
    <source>
        <strain evidence="1">IFM 46973</strain>
    </source>
</reference>
<dbReference type="EMBL" id="BBXM02000008">
    <property type="protein sequence ID" value="GIC93719.1"/>
    <property type="molecule type" value="Genomic_DNA"/>
</dbReference>
<dbReference type="PANTHER" id="PTHR37018">
    <property type="entry name" value="CULTURE SPECIFIC PROTEIN, PUTATIVE (AFU_ORTHOLOGUE AFUA_2G00130)-RELATED"/>
    <property type="match status" value="1"/>
</dbReference>
<organism evidence="1 2">
    <name type="scientific">Aspergillus udagawae</name>
    <dbReference type="NCBI Taxonomy" id="91492"/>
    <lineage>
        <taxon>Eukaryota</taxon>
        <taxon>Fungi</taxon>
        <taxon>Dikarya</taxon>
        <taxon>Ascomycota</taxon>
        <taxon>Pezizomycotina</taxon>
        <taxon>Eurotiomycetes</taxon>
        <taxon>Eurotiomycetidae</taxon>
        <taxon>Eurotiales</taxon>
        <taxon>Aspergillaceae</taxon>
        <taxon>Aspergillus</taxon>
        <taxon>Aspergillus subgen. Fumigati</taxon>
    </lineage>
</organism>
<accession>A0A8E0V5T6</accession>
<reference evidence="1" key="1">
    <citation type="journal article" date="2015" name="Genome Announc.">
        <title>Draft Genome Sequence of the Pathogenic Filamentous Fungus Aspergillus udagawae Strain IFM 46973T.</title>
        <authorList>
            <person name="Kusuya Y."/>
            <person name="Takahashi-Nakaguchi A."/>
            <person name="Takahashi H."/>
            <person name="Yaguchi T."/>
        </authorList>
    </citation>
    <scope>NUCLEOTIDE SEQUENCE</scope>
    <source>
        <strain evidence="1">IFM 46973</strain>
    </source>
</reference>
<sequence length="205" mass="23034">MDPPFPITLDYTLHDHYPADAEDGLNTVLVYYPLQFEHNREDKSTKFAYGYKVDEEDEDSTLSLTMAANLVPQRYAFSAGRMHLVILDVIAQRKLNSECKGDPLADADDSVSAHHLDIYQTFAQLQPDQRPILSFANSPENPVKKWAVSGLPTPPSRVTGTMLVDYEDPSVLALETARMTGSIEQRQVPFMFKPPSRFQGWATSP</sequence>
<dbReference type="Proteomes" id="UP000036893">
    <property type="component" value="Unassembled WGS sequence"/>
</dbReference>
<dbReference type="PANTHER" id="PTHR37018:SF1">
    <property type="entry name" value="CULTURE SPECIFIC PROTEIN, PUTATIVE (AFU_ORTHOLOGUE AFUA_2G00130)-RELATED"/>
    <property type="match status" value="1"/>
</dbReference>
<dbReference type="InterPro" id="IPR053269">
    <property type="entry name" value="Asp-Met_ligase"/>
</dbReference>
<proteinExistence type="predicted"/>
<evidence type="ECO:0000313" key="1">
    <source>
        <dbReference type="EMBL" id="GIC93719.1"/>
    </source>
</evidence>